<proteinExistence type="predicted"/>
<dbReference type="EMBL" id="CAAALY010248827">
    <property type="protein sequence ID" value="VEL34991.1"/>
    <property type="molecule type" value="Genomic_DNA"/>
</dbReference>
<protein>
    <submittedName>
        <fullName evidence="2">Uncharacterized protein</fullName>
    </submittedName>
</protein>
<dbReference type="Proteomes" id="UP000784294">
    <property type="component" value="Unassembled WGS sequence"/>
</dbReference>
<feature type="region of interest" description="Disordered" evidence="1">
    <location>
        <begin position="26"/>
        <end position="52"/>
    </location>
</feature>
<evidence type="ECO:0000256" key="1">
    <source>
        <dbReference type="SAM" id="MobiDB-lite"/>
    </source>
</evidence>
<evidence type="ECO:0000313" key="2">
    <source>
        <dbReference type="EMBL" id="VEL34991.1"/>
    </source>
</evidence>
<evidence type="ECO:0000313" key="3">
    <source>
        <dbReference type="Proteomes" id="UP000784294"/>
    </source>
</evidence>
<dbReference type="AlphaFoldDB" id="A0A3S5APZ8"/>
<keyword evidence="3" id="KW-1185">Reference proteome</keyword>
<gene>
    <name evidence="2" type="ORF">PXEA_LOCUS28431</name>
</gene>
<sequence length="74" mass="7480">MSAVLRRTGQVEGGGGCAGLILEAGSDPFLPDFTSPGRTTSRRDSGSGTLAGLARLPCRSTVGAVARSRKSSSQ</sequence>
<organism evidence="2 3">
    <name type="scientific">Protopolystoma xenopodis</name>
    <dbReference type="NCBI Taxonomy" id="117903"/>
    <lineage>
        <taxon>Eukaryota</taxon>
        <taxon>Metazoa</taxon>
        <taxon>Spiralia</taxon>
        <taxon>Lophotrochozoa</taxon>
        <taxon>Platyhelminthes</taxon>
        <taxon>Monogenea</taxon>
        <taxon>Polyopisthocotylea</taxon>
        <taxon>Polystomatidea</taxon>
        <taxon>Polystomatidae</taxon>
        <taxon>Protopolystoma</taxon>
    </lineage>
</organism>
<accession>A0A3S5APZ8</accession>
<comment type="caution">
    <text evidence="2">The sequence shown here is derived from an EMBL/GenBank/DDBJ whole genome shotgun (WGS) entry which is preliminary data.</text>
</comment>
<name>A0A3S5APZ8_9PLAT</name>
<reference evidence="2" key="1">
    <citation type="submission" date="2018-11" db="EMBL/GenBank/DDBJ databases">
        <authorList>
            <consortium name="Pathogen Informatics"/>
        </authorList>
    </citation>
    <scope>NUCLEOTIDE SEQUENCE</scope>
</reference>